<accession>A0A4S2DMR4</accession>
<reference evidence="2 3" key="1">
    <citation type="submission" date="2019-04" db="EMBL/GenBank/DDBJ databases">
        <title>Microbes associate with the intestines of laboratory mice.</title>
        <authorList>
            <person name="Navarre W."/>
            <person name="Wong E."/>
            <person name="Huang K."/>
            <person name="Tropini C."/>
            <person name="Ng K."/>
            <person name="Yu B."/>
        </authorList>
    </citation>
    <scope>NUCLEOTIDE SEQUENCE [LARGE SCALE GENOMIC DNA]</scope>
    <source>
        <strain evidence="2 3">NM50_B9-20</strain>
    </source>
</reference>
<dbReference type="Proteomes" id="UP000306888">
    <property type="component" value="Unassembled WGS sequence"/>
</dbReference>
<keyword evidence="1" id="KW-1133">Transmembrane helix</keyword>
<feature type="transmembrane region" description="Helical" evidence="1">
    <location>
        <begin position="6"/>
        <end position="25"/>
    </location>
</feature>
<keyword evidence="1" id="KW-0812">Transmembrane</keyword>
<sequence length="187" mass="21822">MRKYWLTLMVVIFLFISIGINVNYISKQNDRKTDFLARIYGGLQNITILLDPETKYENIESIKNAKSEIERLCDVTFYYHNYVDDNLYWDKMGFNQLVFTLSSKSGNLDGLNISGILEDGIISDAEKNYLKALYNDFNSLINEMKEKNSTQVDLSSSIEEINKYFNTFFSKWNTRSADTPFKMLTNQ</sequence>
<name>A0A4S2DMR4_9CLOT</name>
<dbReference type="RefSeq" id="WP_136006480.1">
    <property type="nucleotide sequence ID" value="NZ_SRYR01000003.1"/>
</dbReference>
<protein>
    <submittedName>
        <fullName evidence="2">Uncharacterized protein</fullName>
    </submittedName>
</protein>
<evidence type="ECO:0000313" key="3">
    <source>
        <dbReference type="Proteomes" id="UP000306888"/>
    </source>
</evidence>
<gene>
    <name evidence="2" type="ORF">E5347_08705</name>
</gene>
<keyword evidence="1" id="KW-0472">Membrane</keyword>
<evidence type="ECO:0000256" key="1">
    <source>
        <dbReference type="SAM" id="Phobius"/>
    </source>
</evidence>
<keyword evidence="3" id="KW-1185">Reference proteome</keyword>
<dbReference type="EMBL" id="SRYR01000003">
    <property type="protein sequence ID" value="TGY42291.1"/>
    <property type="molecule type" value="Genomic_DNA"/>
</dbReference>
<comment type="caution">
    <text evidence="2">The sequence shown here is derived from an EMBL/GenBank/DDBJ whole genome shotgun (WGS) entry which is preliminary data.</text>
</comment>
<organism evidence="2 3">
    <name type="scientific">Clostridium sartagoforme</name>
    <dbReference type="NCBI Taxonomy" id="84031"/>
    <lineage>
        <taxon>Bacteria</taxon>
        <taxon>Bacillati</taxon>
        <taxon>Bacillota</taxon>
        <taxon>Clostridia</taxon>
        <taxon>Eubacteriales</taxon>
        <taxon>Clostridiaceae</taxon>
        <taxon>Clostridium</taxon>
    </lineage>
</organism>
<proteinExistence type="predicted"/>
<dbReference type="AlphaFoldDB" id="A0A4S2DMR4"/>
<evidence type="ECO:0000313" key="2">
    <source>
        <dbReference type="EMBL" id="TGY42291.1"/>
    </source>
</evidence>
<dbReference type="OrthoDB" id="9874119at2"/>